<dbReference type="GO" id="GO:0006094">
    <property type="term" value="P:gluconeogenesis"/>
    <property type="evidence" value="ECO:0007669"/>
    <property type="project" value="TreeGrafter"/>
</dbReference>
<evidence type="ECO:0000256" key="7">
    <source>
        <dbReference type="ARBA" id="ARBA00023277"/>
    </source>
</evidence>
<evidence type="ECO:0000313" key="12">
    <source>
        <dbReference type="Proteomes" id="UP001303889"/>
    </source>
</evidence>
<dbReference type="Pfam" id="PF18913">
    <property type="entry name" value="FBPase_C"/>
    <property type="match status" value="1"/>
</dbReference>
<dbReference type="GO" id="GO:0006002">
    <property type="term" value="P:fructose 6-phosphate metabolic process"/>
    <property type="evidence" value="ECO:0007669"/>
    <property type="project" value="TreeGrafter"/>
</dbReference>
<feature type="region of interest" description="Disordered" evidence="8">
    <location>
        <begin position="86"/>
        <end position="114"/>
    </location>
</feature>
<dbReference type="InterPro" id="IPR020548">
    <property type="entry name" value="Fructose_bisphosphatase_AS"/>
</dbReference>
<keyword evidence="7" id="KW-0119">Carbohydrate metabolism</keyword>
<keyword evidence="4" id="KW-0479">Metal-binding</keyword>
<dbReference type="InterPro" id="IPR044015">
    <property type="entry name" value="FBPase_C_dom"/>
</dbReference>
<sequence>MAECPSSSFIAHLRSVLPKDGTREALITSVIPTLLESIADVAEALRNSHHVAAAGTANSFGDDQLNVDVTAENLIRSAIARCPTITTASSEEDPVERRVQHTTPPPCPSSAPTSEEYTLAFDPLDGSSIIRANWTVGAILSLWDGPTALHQPPATAQIASLLGVFGPRTTAILALRVPNSGLAPVCIELALSADRAWHVATPQLALADTARYFSPANLRAAAEDPAYLALVTGYVARRYTLRYAGGLVPDVVHMLVQGEGVYVSPVTAGSKAKLRRLYELCPLALVVECARGRAVDPVDGRGVLEREVRGCDERGGLVCGSAGEVGGVVERLVEGQ</sequence>
<dbReference type="PANTHER" id="PTHR11556">
    <property type="entry name" value="FRUCTOSE-1,6-BISPHOSPHATASE-RELATED"/>
    <property type="match status" value="1"/>
</dbReference>
<evidence type="ECO:0000256" key="6">
    <source>
        <dbReference type="ARBA" id="ARBA00022842"/>
    </source>
</evidence>
<evidence type="ECO:0000259" key="10">
    <source>
        <dbReference type="Pfam" id="PF18913"/>
    </source>
</evidence>
<evidence type="ECO:0000313" key="11">
    <source>
        <dbReference type="EMBL" id="KAK3899044.1"/>
    </source>
</evidence>
<comment type="caution">
    <text evidence="11">The sequence shown here is derived from an EMBL/GenBank/DDBJ whole genome shotgun (WGS) entry which is preliminary data.</text>
</comment>
<evidence type="ECO:0000256" key="4">
    <source>
        <dbReference type="ARBA" id="ARBA00022723"/>
    </source>
</evidence>
<keyword evidence="12" id="KW-1185">Reference proteome</keyword>
<gene>
    <name evidence="11" type="ORF">C8A05DRAFT_37349</name>
</gene>
<dbReference type="AlphaFoldDB" id="A0AAN6RQG5"/>
<dbReference type="PROSITE" id="PS00124">
    <property type="entry name" value="FBPASE"/>
    <property type="match status" value="1"/>
</dbReference>
<comment type="cofactor">
    <cofactor evidence="1">
        <name>Mg(2+)</name>
        <dbReference type="ChEBI" id="CHEBI:18420"/>
    </cofactor>
</comment>
<reference evidence="11" key="1">
    <citation type="journal article" date="2023" name="Mol. Phylogenet. Evol.">
        <title>Genome-scale phylogeny and comparative genomics of the fungal order Sordariales.</title>
        <authorList>
            <person name="Hensen N."/>
            <person name="Bonometti L."/>
            <person name="Westerberg I."/>
            <person name="Brannstrom I.O."/>
            <person name="Guillou S."/>
            <person name="Cros-Aarteil S."/>
            <person name="Calhoun S."/>
            <person name="Haridas S."/>
            <person name="Kuo A."/>
            <person name="Mondo S."/>
            <person name="Pangilinan J."/>
            <person name="Riley R."/>
            <person name="LaButti K."/>
            <person name="Andreopoulos B."/>
            <person name="Lipzen A."/>
            <person name="Chen C."/>
            <person name="Yan M."/>
            <person name="Daum C."/>
            <person name="Ng V."/>
            <person name="Clum A."/>
            <person name="Steindorff A."/>
            <person name="Ohm R.A."/>
            <person name="Martin F."/>
            <person name="Silar P."/>
            <person name="Natvig D.O."/>
            <person name="Lalanne C."/>
            <person name="Gautier V."/>
            <person name="Ament-Velasquez S.L."/>
            <person name="Kruys A."/>
            <person name="Hutchinson M.I."/>
            <person name="Powell A.J."/>
            <person name="Barry K."/>
            <person name="Miller A.N."/>
            <person name="Grigoriev I.V."/>
            <person name="Debuchy R."/>
            <person name="Gladieux P."/>
            <person name="Hiltunen Thoren M."/>
            <person name="Johannesson H."/>
        </authorList>
    </citation>
    <scope>NUCLEOTIDE SEQUENCE</scope>
    <source>
        <strain evidence="11">CBS 103.79</strain>
    </source>
</reference>
<dbReference type="InterPro" id="IPR023079">
    <property type="entry name" value="SBPase"/>
</dbReference>
<dbReference type="PIRSF" id="PIRSF000904">
    <property type="entry name" value="FBPtase_SBPase"/>
    <property type="match status" value="1"/>
</dbReference>
<keyword evidence="5" id="KW-0378">Hydrolase</keyword>
<feature type="domain" description="Fructose-1-6-bisphosphatase class I N-terminal" evidence="9">
    <location>
        <begin position="30"/>
        <end position="176"/>
    </location>
</feature>
<comment type="similarity">
    <text evidence="3">Belongs to the FBPase class 1 family.</text>
</comment>
<dbReference type="GO" id="GO:0006000">
    <property type="term" value="P:fructose metabolic process"/>
    <property type="evidence" value="ECO:0007669"/>
    <property type="project" value="TreeGrafter"/>
</dbReference>
<dbReference type="PANTHER" id="PTHR11556:SF35">
    <property type="entry name" value="SEDOHEPTULOSE-1,7-BISPHOSPHATASE, CHLOROPLASTIC"/>
    <property type="match status" value="1"/>
</dbReference>
<evidence type="ECO:0000256" key="1">
    <source>
        <dbReference type="ARBA" id="ARBA00001946"/>
    </source>
</evidence>
<dbReference type="GO" id="GO:0005986">
    <property type="term" value="P:sucrose biosynthetic process"/>
    <property type="evidence" value="ECO:0007669"/>
    <property type="project" value="TreeGrafter"/>
</dbReference>
<name>A0AAN6RQG5_9PEZI</name>
<feature type="domain" description="Fructose-1-6-bisphosphatase class 1 C-terminal" evidence="10">
    <location>
        <begin position="208"/>
        <end position="328"/>
    </location>
</feature>
<accession>A0AAN6RQG5</accession>
<evidence type="ECO:0000256" key="2">
    <source>
        <dbReference type="ARBA" id="ARBA00005215"/>
    </source>
</evidence>
<dbReference type="SUPFAM" id="SSF56655">
    <property type="entry name" value="Carbohydrate phosphatase"/>
    <property type="match status" value="1"/>
</dbReference>
<dbReference type="GO" id="GO:0046872">
    <property type="term" value="F:metal ion binding"/>
    <property type="evidence" value="ECO:0007669"/>
    <property type="project" value="UniProtKB-KW"/>
</dbReference>
<dbReference type="GO" id="GO:0005737">
    <property type="term" value="C:cytoplasm"/>
    <property type="evidence" value="ECO:0007669"/>
    <property type="project" value="TreeGrafter"/>
</dbReference>
<reference evidence="11" key="2">
    <citation type="submission" date="2023-05" db="EMBL/GenBank/DDBJ databases">
        <authorList>
            <consortium name="Lawrence Berkeley National Laboratory"/>
            <person name="Steindorff A."/>
            <person name="Hensen N."/>
            <person name="Bonometti L."/>
            <person name="Westerberg I."/>
            <person name="Brannstrom I.O."/>
            <person name="Guillou S."/>
            <person name="Cros-Aarteil S."/>
            <person name="Calhoun S."/>
            <person name="Haridas S."/>
            <person name="Kuo A."/>
            <person name="Mondo S."/>
            <person name="Pangilinan J."/>
            <person name="Riley R."/>
            <person name="Labutti K."/>
            <person name="Andreopoulos B."/>
            <person name="Lipzen A."/>
            <person name="Chen C."/>
            <person name="Yanf M."/>
            <person name="Daum C."/>
            <person name="Ng V."/>
            <person name="Clum A."/>
            <person name="Ohm R."/>
            <person name="Martin F."/>
            <person name="Silar P."/>
            <person name="Natvig D."/>
            <person name="Lalanne C."/>
            <person name="Gautier V."/>
            <person name="Ament-Velasquez S.L."/>
            <person name="Kruys A."/>
            <person name="Hutchinson M.I."/>
            <person name="Powell A.J."/>
            <person name="Barry K."/>
            <person name="Miller A.N."/>
            <person name="Grigoriev I.V."/>
            <person name="Debuchy R."/>
            <person name="Gladieux P."/>
            <person name="Thoren M.H."/>
            <person name="Johannesson H."/>
        </authorList>
    </citation>
    <scope>NUCLEOTIDE SEQUENCE</scope>
    <source>
        <strain evidence="11">CBS 103.79</strain>
    </source>
</reference>
<dbReference type="Pfam" id="PF00316">
    <property type="entry name" value="FBPase"/>
    <property type="match status" value="1"/>
</dbReference>
<keyword evidence="6" id="KW-0460">Magnesium</keyword>
<dbReference type="InterPro" id="IPR033391">
    <property type="entry name" value="FBPase_N"/>
</dbReference>
<dbReference type="GO" id="GO:0042132">
    <property type="term" value="F:fructose 1,6-bisphosphate 1-phosphatase activity"/>
    <property type="evidence" value="ECO:0007669"/>
    <property type="project" value="TreeGrafter"/>
</dbReference>
<evidence type="ECO:0000256" key="3">
    <source>
        <dbReference type="ARBA" id="ARBA00010941"/>
    </source>
</evidence>
<dbReference type="Gene3D" id="3.40.190.80">
    <property type="match status" value="1"/>
</dbReference>
<evidence type="ECO:0000259" key="9">
    <source>
        <dbReference type="Pfam" id="PF00316"/>
    </source>
</evidence>
<evidence type="ECO:0000256" key="5">
    <source>
        <dbReference type="ARBA" id="ARBA00022801"/>
    </source>
</evidence>
<dbReference type="PRINTS" id="PR01958">
    <property type="entry name" value="S17BPHPHTASE"/>
</dbReference>
<dbReference type="EMBL" id="MU855841">
    <property type="protein sequence ID" value="KAK3899044.1"/>
    <property type="molecule type" value="Genomic_DNA"/>
</dbReference>
<dbReference type="InterPro" id="IPR000146">
    <property type="entry name" value="FBPase_class-1"/>
</dbReference>
<dbReference type="GO" id="GO:0030388">
    <property type="term" value="P:fructose 1,6-bisphosphate metabolic process"/>
    <property type="evidence" value="ECO:0007669"/>
    <property type="project" value="TreeGrafter"/>
</dbReference>
<dbReference type="Proteomes" id="UP001303889">
    <property type="component" value="Unassembled WGS sequence"/>
</dbReference>
<evidence type="ECO:0000256" key="8">
    <source>
        <dbReference type="SAM" id="MobiDB-lite"/>
    </source>
</evidence>
<dbReference type="Gene3D" id="3.30.540.10">
    <property type="entry name" value="Fructose-1,6-Bisphosphatase, subunit A, domain 1"/>
    <property type="match status" value="1"/>
</dbReference>
<comment type="pathway">
    <text evidence="2">Carbohydrate biosynthesis; Calvin cycle.</text>
</comment>
<protein>
    <submittedName>
        <fullName evidence="11">Sedoheptulose-1,7-bisphosphatase, chloroplastic</fullName>
    </submittedName>
</protein>
<proteinExistence type="inferred from homology"/>
<organism evidence="11 12">
    <name type="scientific">Staphylotrichum tortipilum</name>
    <dbReference type="NCBI Taxonomy" id="2831512"/>
    <lineage>
        <taxon>Eukaryota</taxon>
        <taxon>Fungi</taxon>
        <taxon>Dikarya</taxon>
        <taxon>Ascomycota</taxon>
        <taxon>Pezizomycotina</taxon>
        <taxon>Sordariomycetes</taxon>
        <taxon>Sordariomycetidae</taxon>
        <taxon>Sordariales</taxon>
        <taxon>Chaetomiaceae</taxon>
        <taxon>Staphylotrichum</taxon>
    </lineage>
</organism>